<organism evidence="2">
    <name type="scientific">uncultured Aureispira sp</name>
    <dbReference type="NCBI Taxonomy" id="1331704"/>
    <lineage>
        <taxon>Bacteria</taxon>
        <taxon>Pseudomonadati</taxon>
        <taxon>Bacteroidota</taxon>
        <taxon>Saprospiria</taxon>
        <taxon>Saprospirales</taxon>
        <taxon>Saprospiraceae</taxon>
        <taxon>Aureispira</taxon>
        <taxon>environmental samples</taxon>
    </lineage>
</organism>
<accession>A0A6S6UJZ9</accession>
<gene>
    <name evidence="2" type="ORF">HELGO_WM57217</name>
</gene>
<dbReference type="AlphaFoldDB" id="A0A6S6UJZ9"/>
<protein>
    <submittedName>
        <fullName evidence="2">Uncharacterized protein</fullName>
    </submittedName>
</protein>
<feature type="transmembrane region" description="Helical" evidence="1">
    <location>
        <begin position="17"/>
        <end position="38"/>
    </location>
</feature>
<keyword evidence="1" id="KW-1133">Transmembrane helix</keyword>
<keyword evidence="1" id="KW-0472">Membrane</keyword>
<evidence type="ECO:0000313" key="2">
    <source>
        <dbReference type="EMBL" id="CAA6828980.1"/>
    </source>
</evidence>
<sequence>MLEAALGGMCSKDNLPFLLQILHSPNLLFFPIVINLYLKLHTTTLYVALRLFHHTHSFISPIPQQHQPIQNQSIPYKNLATASLSTNYHNTRE</sequence>
<name>A0A6S6UJZ9_9BACT</name>
<reference evidence="2" key="1">
    <citation type="submission" date="2020-01" db="EMBL/GenBank/DDBJ databases">
        <authorList>
            <person name="Meier V. D."/>
            <person name="Meier V D."/>
        </authorList>
    </citation>
    <scope>NUCLEOTIDE SEQUENCE</scope>
    <source>
        <strain evidence="2">HLG_WM_MAG_10</strain>
    </source>
</reference>
<proteinExistence type="predicted"/>
<evidence type="ECO:0000256" key="1">
    <source>
        <dbReference type="SAM" id="Phobius"/>
    </source>
</evidence>
<dbReference type="EMBL" id="CACVAQ010000451">
    <property type="protein sequence ID" value="CAA6828980.1"/>
    <property type="molecule type" value="Genomic_DNA"/>
</dbReference>
<keyword evidence="1" id="KW-0812">Transmembrane</keyword>